<feature type="transmembrane region" description="Helical" evidence="2">
    <location>
        <begin position="40"/>
        <end position="60"/>
    </location>
</feature>
<feature type="transmembrane region" description="Helical" evidence="2">
    <location>
        <begin position="212"/>
        <end position="232"/>
    </location>
</feature>
<organism evidence="4">
    <name type="scientific">Nakamurella sp. A5-74</name>
    <dbReference type="NCBI Taxonomy" id="3158264"/>
    <lineage>
        <taxon>Bacteria</taxon>
        <taxon>Bacillati</taxon>
        <taxon>Actinomycetota</taxon>
        <taxon>Actinomycetes</taxon>
        <taxon>Nakamurellales</taxon>
        <taxon>Nakamurellaceae</taxon>
        <taxon>Nakamurella</taxon>
    </lineage>
</organism>
<feature type="compositionally biased region" description="Pro residues" evidence="1">
    <location>
        <begin position="562"/>
        <end position="571"/>
    </location>
</feature>
<dbReference type="Gene3D" id="3.10.620.30">
    <property type="match status" value="1"/>
</dbReference>
<feature type="transmembrane region" description="Helical" evidence="2">
    <location>
        <begin position="15"/>
        <end position="34"/>
    </location>
</feature>
<feature type="compositionally biased region" description="Acidic residues" evidence="1">
    <location>
        <begin position="578"/>
        <end position="589"/>
    </location>
</feature>
<feature type="transmembrane region" description="Helical" evidence="2">
    <location>
        <begin position="155"/>
        <end position="174"/>
    </location>
</feature>
<feature type="domain" description="Transglutaminase-like" evidence="3">
    <location>
        <begin position="470"/>
        <end position="539"/>
    </location>
</feature>
<dbReference type="InterPro" id="IPR021878">
    <property type="entry name" value="TgpA_N"/>
</dbReference>
<dbReference type="SUPFAM" id="SSF54001">
    <property type="entry name" value="Cysteine proteinases"/>
    <property type="match status" value="1"/>
</dbReference>
<keyword evidence="2" id="KW-0812">Transmembrane</keyword>
<feature type="transmembrane region" description="Helical" evidence="2">
    <location>
        <begin position="180"/>
        <end position="200"/>
    </location>
</feature>
<reference evidence="4" key="1">
    <citation type="submission" date="2024-05" db="EMBL/GenBank/DDBJ databases">
        <authorList>
            <person name="Cai S.Y."/>
            <person name="Jin L.M."/>
            <person name="Li H.R."/>
        </authorList>
    </citation>
    <scope>NUCLEOTIDE SEQUENCE</scope>
    <source>
        <strain evidence="4">A5-74</strain>
    </source>
</reference>
<accession>A0AAU8DRX7</accession>
<feature type="transmembrane region" description="Helical" evidence="2">
    <location>
        <begin position="126"/>
        <end position="148"/>
    </location>
</feature>
<keyword evidence="2" id="KW-1133">Transmembrane helix</keyword>
<feature type="transmembrane region" description="Helical" evidence="2">
    <location>
        <begin position="67"/>
        <end position="87"/>
    </location>
</feature>
<evidence type="ECO:0000313" key="4">
    <source>
        <dbReference type="EMBL" id="XCG65058.1"/>
    </source>
</evidence>
<dbReference type="SMART" id="SM00460">
    <property type="entry name" value="TGc"/>
    <property type="match status" value="1"/>
</dbReference>
<dbReference type="Pfam" id="PF01841">
    <property type="entry name" value="Transglut_core"/>
    <property type="match status" value="1"/>
</dbReference>
<evidence type="ECO:0000256" key="2">
    <source>
        <dbReference type="SAM" id="Phobius"/>
    </source>
</evidence>
<feature type="transmembrane region" description="Helical" evidence="2">
    <location>
        <begin position="607"/>
        <end position="631"/>
    </location>
</feature>
<gene>
    <name evidence="4" type="ORF">ABLG96_07100</name>
</gene>
<keyword evidence="2" id="KW-0472">Membrane</keyword>
<dbReference type="InterPro" id="IPR002931">
    <property type="entry name" value="Transglutaminase-like"/>
</dbReference>
<evidence type="ECO:0000256" key="1">
    <source>
        <dbReference type="SAM" id="MobiDB-lite"/>
    </source>
</evidence>
<dbReference type="PANTHER" id="PTHR42736">
    <property type="entry name" value="PROTEIN-GLUTAMINE GAMMA-GLUTAMYLTRANSFERASE"/>
    <property type="match status" value="1"/>
</dbReference>
<feature type="region of interest" description="Disordered" evidence="1">
    <location>
        <begin position="534"/>
        <end position="605"/>
    </location>
</feature>
<dbReference type="InterPro" id="IPR052901">
    <property type="entry name" value="Bact_TGase-like"/>
</dbReference>
<dbReference type="RefSeq" id="WP_353650669.1">
    <property type="nucleotide sequence ID" value="NZ_CP159218.1"/>
</dbReference>
<sequence>MVFAGAREPLPWRRMLVDTVVLTVLVIAAGLVFAPAYGGLAFLRALAIGAAVGALSALVPRLLRWPAITSFVVAAMGYLAFGAAAAVPESAIGSVLPTGGSIRLLTSGVITSWKQMLTVAVPVGDGGVLLVPVYLLATALSLAAVLLAVRTTRGLTALIPAAAMAVGAAVLASSSAFEPAIIGTGWMVLAVLWASWRRTATGLPGLDVRRPFALLLVIAPTVAAGVLLGPLVTSQTTPRTIARELVRPPFDPSTLASPLSSYRRYVVTNREKPQLTVTGLPAGMPLRLAVLDDYSGQYFSTSADVGTFARVGGRLAQVPSGTPVTVDITVDEYADVWVPDVGYLAAVGFGGPDAVRLREDFRYNRETGAAVVTSGLRTGDRLELTASVPAQPTPQQLGDTPIDTVAQDPLDKSIPEVVSKAGEWGGSGSPAQVVENLRKALHDTGYVSHGETESGVPGGHGADRIRQLLTSKIMRGDSEQYAAALALLVRAKGYPARVVLGFRGPTADTGSQVIDGSRLTAWVEVPFVGHGWVAFDPLPDEQKPPPTQRPDENQSQADPQQAQPPPPPVPPKQAQADAQDDTDSPDDPQQDDRQQDAPPPPDGGGAVWGWLALGVGIPVLLLVPFLVILLLKRRRRRALSGTGTPDQRIAGGWRYLLGRAVDLGITPPRGTTRTEAARQLQADFAARAAAPRPNRPGELPQPPAAGGVAVLARTADAGIFAPEPVDPGSAARYWQHLEKELAEIDRSLSPWRRWRARFSARSLRKDVQ</sequence>
<dbReference type="AlphaFoldDB" id="A0AAU8DRX7"/>
<name>A0AAU8DRX7_9ACTN</name>
<dbReference type="Pfam" id="PF11992">
    <property type="entry name" value="TgpA_N"/>
    <property type="match status" value="1"/>
</dbReference>
<proteinExistence type="predicted"/>
<dbReference type="PANTHER" id="PTHR42736:SF1">
    <property type="entry name" value="PROTEIN-GLUTAMINE GAMMA-GLUTAMYLTRANSFERASE"/>
    <property type="match status" value="1"/>
</dbReference>
<evidence type="ECO:0000259" key="3">
    <source>
        <dbReference type="SMART" id="SM00460"/>
    </source>
</evidence>
<dbReference type="InterPro" id="IPR038765">
    <property type="entry name" value="Papain-like_cys_pep_sf"/>
</dbReference>
<protein>
    <submittedName>
        <fullName evidence="4">TransglutaminaseTgpA domain-containing protein</fullName>
    </submittedName>
</protein>
<dbReference type="EMBL" id="CP159218">
    <property type="protein sequence ID" value="XCG65058.1"/>
    <property type="molecule type" value="Genomic_DNA"/>
</dbReference>